<dbReference type="SMART" id="SM00320">
    <property type="entry name" value="WD40"/>
    <property type="match status" value="3"/>
</dbReference>
<dbReference type="OrthoDB" id="276661at2759"/>
<dbReference type="PANTHER" id="PTHR19861:SF0">
    <property type="entry name" value="WD REPEAT-CONTAINING PROTEIN 82"/>
    <property type="match status" value="1"/>
</dbReference>
<dbReference type="VEuPathDB" id="TriTrypDB:ADEAN_000341700"/>
<dbReference type="GO" id="GO:0048188">
    <property type="term" value="C:Set1C/COMPASS complex"/>
    <property type="evidence" value="ECO:0007669"/>
    <property type="project" value="TreeGrafter"/>
</dbReference>
<keyword evidence="4" id="KW-0677">Repeat</keyword>
<comment type="similarity">
    <text evidence="2">Belongs to the WD repeat SWD2 family.</text>
</comment>
<dbReference type="GO" id="GO:0003682">
    <property type="term" value="F:chromatin binding"/>
    <property type="evidence" value="ECO:0007669"/>
    <property type="project" value="TreeGrafter"/>
</dbReference>
<comment type="subcellular location">
    <subcellularLocation>
        <location evidence="1">Nucleus</location>
    </subcellularLocation>
</comment>
<dbReference type="Gene3D" id="2.130.10.10">
    <property type="entry name" value="YVTN repeat-like/Quinoprotein amine dehydrogenase"/>
    <property type="match status" value="2"/>
</dbReference>
<accession>S9URN3</accession>
<gene>
    <name evidence="6" type="ORF">ADEAN_000341700</name>
</gene>
<protein>
    <recommendedName>
        <fullName evidence="8">WD domain, G-beta repeat</fullName>
    </recommendedName>
</protein>
<evidence type="ECO:0000313" key="7">
    <source>
        <dbReference type="Proteomes" id="UP000515908"/>
    </source>
</evidence>
<keyword evidence="5" id="KW-0539">Nucleus</keyword>
<evidence type="ECO:0000256" key="3">
    <source>
        <dbReference type="ARBA" id="ARBA00022574"/>
    </source>
</evidence>
<name>S9URN3_9TRYP</name>
<keyword evidence="7" id="KW-1185">Reference proteome</keyword>
<dbReference type="AlphaFoldDB" id="S9URN3"/>
<dbReference type="InterPro" id="IPR036322">
    <property type="entry name" value="WD40_repeat_dom_sf"/>
</dbReference>
<dbReference type="EMBL" id="LR877150">
    <property type="protein sequence ID" value="CAD2215959.1"/>
    <property type="molecule type" value="Genomic_DNA"/>
</dbReference>
<dbReference type="GO" id="GO:0016070">
    <property type="term" value="P:RNA metabolic process"/>
    <property type="evidence" value="ECO:0007669"/>
    <property type="project" value="UniProtKB-ARBA"/>
</dbReference>
<evidence type="ECO:0000256" key="2">
    <source>
        <dbReference type="ARBA" id="ARBA00005616"/>
    </source>
</evidence>
<evidence type="ECO:0000256" key="1">
    <source>
        <dbReference type="ARBA" id="ARBA00004123"/>
    </source>
</evidence>
<dbReference type="InterPro" id="IPR001680">
    <property type="entry name" value="WD40_rpt"/>
</dbReference>
<sequence>MQAPQKEKKCPPVEVVASFFSNVNEPKPKDTDFSKDGTMFVSSHLDDSVRICHVPSMHHSDTIQCDNFGVHAARFTHSNHILCVAPRHQLDGHLHLLNVETAQFYSAMAYMDDVAGELVPQANTPVYNSIEQCPSTDVLAATLTVKGSLALFHPLVGGAIACSPDRSVVGIKPCICFSPDGSQIAVGDDKQVTIFDRRMLFEKPLAQLKTNDIFTFNTSSARCRSIDVFADHYLFSSSWGETLIYSVKERASVTNYFHNEVRRHFVGSSDAVGARYVHPYSADSCVVQPTCTLVGGRHLFLYEGATPDKEKGGLHCAVQAKDGDSPVSLSVNPRYNIVCTAARSITWWSVNI</sequence>
<evidence type="ECO:0008006" key="8">
    <source>
        <dbReference type="Google" id="ProtNLM"/>
    </source>
</evidence>
<dbReference type="InterPro" id="IPR037867">
    <property type="entry name" value="Swd2/WDR82"/>
</dbReference>
<dbReference type="SUPFAM" id="SSF50978">
    <property type="entry name" value="WD40 repeat-like"/>
    <property type="match status" value="1"/>
</dbReference>
<keyword evidence="3" id="KW-0853">WD repeat</keyword>
<dbReference type="InterPro" id="IPR015943">
    <property type="entry name" value="WD40/YVTN_repeat-like_dom_sf"/>
</dbReference>
<proteinExistence type="inferred from homology"/>
<dbReference type="PANTHER" id="PTHR19861">
    <property type="entry name" value="WD40 REPEAT PROTEIN SWD2"/>
    <property type="match status" value="1"/>
</dbReference>
<evidence type="ECO:0000313" key="6">
    <source>
        <dbReference type="EMBL" id="CAD2215959.1"/>
    </source>
</evidence>
<evidence type="ECO:0000256" key="5">
    <source>
        <dbReference type="ARBA" id="ARBA00023242"/>
    </source>
</evidence>
<organism evidence="6 7">
    <name type="scientific">Angomonas deanei</name>
    <dbReference type="NCBI Taxonomy" id="59799"/>
    <lineage>
        <taxon>Eukaryota</taxon>
        <taxon>Discoba</taxon>
        <taxon>Euglenozoa</taxon>
        <taxon>Kinetoplastea</taxon>
        <taxon>Metakinetoplastina</taxon>
        <taxon>Trypanosomatida</taxon>
        <taxon>Trypanosomatidae</taxon>
        <taxon>Strigomonadinae</taxon>
        <taxon>Angomonas</taxon>
    </lineage>
</organism>
<dbReference type="Proteomes" id="UP000515908">
    <property type="component" value="Chromosome 06"/>
</dbReference>
<reference evidence="6 7" key="1">
    <citation type="submission" date="2020-08" db="EMBL/GenBank/DDBJ databases">
        <authorList>
            <person name="Newling K."/>
            <person name="Davey J."/>
            <person name="Forrester S."/>
        </authorList>
    </citation>
    <scope>NUCLEOTIDE SEQUENCE [LARGE SCALE GENOMIC DNA]</scope>
    <source>
        <strain evidence="7">Crithidia deanei Carvalho (ATCC PRA-265)</strain>
    </source>
</reference>
<evidence type="ECO:0000256" key="4">
    <source>
        <dbReference type="ARBA" id="ARBA00022737"/>
    </source>
</evidence>